<reference evidence="4 5" key="1">
    <citation type="submission" date="2017-06" db="EMBL/GenBank/DDBJ databases">
        <title>Aedes aegypti genome working group (AGWG) sequencing and assembly.</title>
        <authorList>
            <consortium name="Aedes aegypti Genome Working Group (AGWG)"/>
            <person name="Matthews B.J."/>
        </authorList>
    </citation>
    <scope>NUCLEOTIDE SEQUENCE [LARGE SCALE GENOMIC DNA]</scope>
    <source>
        <strain evidence="4 5">LVP_AGWG</strain>
    </source>
</reference>
<proteinExistence type="predicted"/>
<dbReference type="PANTHER" id="PTHR24373">
    <property type="entry name" value="SLIT RELATED LEUCINE-RICH REPEAT NEURONAL PROTEIN"/>
    <property type="match status" value="1"/>
</dbReference>
<sequence length="333" mass="37973">MLRLQTLFSFLSLLAIAIATHYECLPYPVASLCRIEFISYHPGDQVSFPTGYQQYQIKSSPSAKMISSKVKTFDSELYEAMHRPSSIEMTNTEMQTLILPAELSMGDFSNNHITLVNLSNPENYQITYLDLSSNSLTNIDFISRLVNLEVLLLESNTMDHIPSSALRPLTKLKYLYLEYNYFTSFPWNALPSSMIHLDCYFGSITTAEFSRISVPSLGYLNLQYNSLSTINVTDLLQAAPKLKEAHLYNSHIDSLEMSRIFAELKAHNVSFDEKYDMCNTDDNYERKFGICVHRRPEESTVSIGKAVLLSSLVIVTAVLFLYIVLVVFRHMNR</sequence>
<name>A0A6I8TF21_AEDAE</name>
<evidence type="ECO:0000313" key="5">
    <source>
        <dbReference type="Proteomes" id="UP000008820"/>
    </source>
</evidence>
<keyword evidence="5" id="KW-1185">Reference proteome</keyword>
<dbReference type="InterPro" id="IPR050328">
    <property type="entry name" value="Dev_Immune_Receptor"/>
</dbReference>
<dbReference type="OrthoDB" id="676979at2759"/>
<dbReference type="SUPFAM" id="SSF52058">
    <property type="entry name" value="L domain-like"/>
    <property type="match status" value="1"/>
</dbReference>
<dbReference type="InterPro" id="IPR001611">
    <property type="entry name" value="Leu-rich_rpt"/>
</dbReference>
<keyword evidence="1" id="KW-0433">Leucine-rich repeat</keyword>
<evidence type="ECO:0000256" key="3">
    <source>
        <dbReference type="ARBA" id="ARBA00022737"/>
    </source>
</evidence>
<dbReference type="SMART" id="SM00369">
    <property type="entry name" value="LRR_TYP"/>
    <property type="match status" value="3"/>
</dbReference>
<dbReference type="Proteomes" id="UP000008820">
    <property type="component" value="Chromosome 3"/>
</dbReference>
<accession>A0A6I8TF21</accession>
<organism evidence="4 5">
    <name type="scientific">Aedes aegypti</name>
    <name type="common">Yellowfever mosquito</name>
    <name type="synonym">Culex aegypti</name>
    <dbReference type="NCBI Taxonomy" id="7159"/>
    <lineage>
        <taxon>Eukaryota</taxon>
        <taxon>Metazoa</taxon>
        <taxon>Ecdysozoa</taxon>
        <taxon>Arthropoda</taxon>
        <taxon>Hexapoda</taxon>
        <taxon>Insecta</taxon>
        <taxon>Pterygota</taxon>
        <taxon>Neoptera</taxon>
        <taxon>Endopterygota</taxon>
        <taxon>Diptera</taxon>
        <taxon>Nematocera</taxon>
        <taxon>Culicoidea</taxon>
        <taxon>Culicidae</taxon>
        <taxon>Culicinae</taxon>
        <taxon>Aedini</taxon>
        <taxon>Aedes</taxon>
        <taxon>Stegomyia</taxon>
    </lineage>
</organism>
<dbReference type="AlphaFoldDB" id="A0A6I8TF21"/>
<dbReference type="InterPro" id="IPR003591">
    <property type="entry name" value="Leu-rich_rpt_typical-subtyp"/>
</dbReference>
<keyword evidence="2" id="KW-0732">Signal</keyword>
<dbReference type="InterPro" id="IPR032675">
    <property type="entry name" value="LRR_dom_sf"/>
</dbReference>
<dbReference type="Gene3D" id="3.80.10.10">
    <property type="entry name" value="Ribonuclease Inhibitor"/>
    <property type="match status" value="1"/>
</dbReference>
<evidence type="ECO:0000256" key="1">
    <source>
        <dbReference type="ARBA" id="ARBA00022614"/>
    </source>
</evidence>
<keyword evidence="3" id="KW-0677">Repeat</keyword>
<dbReference type="Pfam" id="PF13855">
    <property type="entry name" value="LRR_8"/>
    <property type="match status" value="1"/>
</dbReference>
<dbReference type="PANTHER" id="PTHR24373:SF275">
    <property type="entry name" value="TIR DOMAIN-CONTAINING PROTEIN"/>
    <property type="match status" value="1"/>
</dbReference>
<evidence type="ECO:0000313" key="4">
    <source>
        <dbReference type="EnsemblMetazoa" id="AAEL012726-PB"/>
    </source>
</evidence>
<gene>
    <name evidence="4" type="primary">5576697</name>
</gene>
<dbReference type="EnsemblMetazoa" id="AAEL012726-RB">
    <property type="protein sequence ID" value="AAEL012726-PB"/>
    <property type="gene ID" value="AAEL012726"/>
</dbReference>
<reference evidence="4" key="2">
    <citation type="submission" date="2020-05" db="UniProtKB">
        <authorList>
            <consortium name="EnsemblMetazoa"/>
        </authorList>
    </citation>
    <scope>IDENTIFICATION</scope>
    <source>
        <strain evidence="4">LVP_AGWG</strain>
    </source>
</reference>
<protein>
    <submittedName>
        <fullName evidence="4">Uncharacterized protein</fullName>
    </submittedName>
</protein>
<dbReference type="InParanoid" id="A0A6I8TF21"/>
<dbReference type="PROSITE" id="PS51450">
    <property type="entry name" value="LRR"/>
    <property type="match status" value="1"/>
</dbReference>
<evidence type="ECO:0000256" key="2">
    <source>
        <dbReference type="ARBA" id="ARBA00022729"/>
    </source>
</evidence>